<dbReference type="InterPro" id="IPR052365">
    <property type="entry name" value="THEM4/THEM5_acyl-CoA_thioest"/>
</dbReference>
<keyword evidence="6" id="KW-1185">Reference proteome</keyword>
<dbReference type="EMBL" id="CP146072">
    <property type="protein sequence ID" value="WWR36406.1"/>
    <property type="molecule type" value="Genomic_DNA"/>
</dbReference>
<keyword evidence="4" id="KW-0443">Lipid metabolism</keyword>
<proteinExistence type="predicted"/>
<reference evidence="6" key="1">
    <citation type="submission" date="2024-02" db="EMBL/GenBank/DDBJ databases">
        <title>Exploring bacterial hosts of class 1 integrons in salad vegetable microbiomes with epicPCR.</title>
        <authorList>
            <person name="Qi Q."/>
            <person name="Ghaly T.M."/>
            <person name="Gillings M.R."/>
            <person name="Tetu S.G."/>
        </authorList>
    </citation>
    <scope>NUCLEOTIDE SEQUENCE [LARGE SCALE GENOMIC DNA]</scope>
    <source>
        <strain evidence="6">S2-2023-2</strain>
    </source>
</reference>
<dbReference type="PANTHER" id="PTHR12418:SF19">
    <property type="entry name" value="ACYL-COENZYME A THIOESTERASE THEM4"/>
    <property type="match status" value="1"/>
</dbReference>
<dbReference type="Gene3D" id="3.10.129.10">
    <property type="entry name" value="Hotdog Thioesterase"/>
    <property type="match status" value="1"/>
</dbReference>
<protein>
    <submittedName>
        <fullName evidence="5">PaaI family thioesterase</fullName>
    </submittedName>
</protein>
<keyword evidence="3" id="KW-0276">Fatty acid metabolism</keyword>
<dbReference type="Proteomes" id="UP001369248">
    <property type="component" value="Chromosome"/>
</dbReference>
<sequence length="167" mass="18132">MSRLTTSLQDSAAPDGVCYGCGSHNPHGLHIKSYWHEDGVHVIAKHLPDPKYCGWPELVYGGMIAMLVDCHSNWTAMAYHYRMEQRDAASLPRINCVTGNLGIKFIKPTPMGVPLTLRARVEGDVGRKTRILCEVYAGDVLTAVGDSIFVRVDTGQLATAAHGRAAG</sequence>
<accession>A0ABZ2H173</accession>
<evidence type="ECO:0000313" key="5">
    <source>
        <dbReference type="EMBL" id="WWR36406.1"/>
    </source>
</evidence>
<evidence type="ECO:0000256" key="4">
    <source>
        <dbReference type="ARBA" id="ARBA00023098"/>
    </source>
</evidence>
<evidence type="ECO:0000313" key="6">
    <source>
        <dbReference type="Proteomes" id="UP001369248"/>
    </source>
</evidence>
<evidence type="ECO:0000256" key="3">
    <source>
        <dbReference type="ARBA" id="ARBA00022832"/>
    </source>
</evidence>
<evidence type="ECO:0000256" key="2">
    <source>
        <dbReference type="ARBA" id="ARBA00022801"/>
    </source>
</evidence>
<keyword evidence="1" id="KW-0963">Cytoplasm</keyword>
<dbReference type="SUPFAM" id="SSF54637">
    <property type="entry name" value="Thioesterase/thiol ester dehydrase-isomerase"/>
    <property type="match status" value="1"/>
</dbReference>
<dbReference type="GeneID" id="89544685"/>
<organism evidence="5 6">
    <name type="scientific">Pseudomonas bubulae</name>
    <dbReference type="NCBI Taxonomy" id="2316085"/>
    <lineage>
        <taxon>Bacteria</taxon>
        <taxon>Pseudomonadati</taxon>
        <taxon>Pseudomonadota</taxon>
        <taxon>Gammaproteobacteria</taxon>
        <taxon>Pseudomonadales</taxon>
        <taxon>Pseudomonadaceae</taxon>
        <taxon>Pseudomonas</taxon>
    </lineage>
</organism>
<dbReference type="PANTHER" id="PTHR12418">
    <property type="entry name" value="ACYL-COENZYME A THIOESTERASE THEM4"/>
    <property type="match status" value="1"/>
</dbReference>
<name>A0ABZ2H173_9PSED</name>
<evidence type="ECO:0000256" key="1">
    <source>
        <dbReference type="ARBA" id="ARBA00022490"/>
    </source>
</evidence>
<gene>
    <name evidence="5" type="ORF">V6B39_15530</name>
</gene>
<dbReference type="InterPro" id="IPR029069">
    <property type="entry name" value="HotDog_dom_sf"/>
</dbReference>
<dbReference type="RefSeq" id="WP_338660095.1">
    <property type="nucleotide sequence ID" value="NZ_CP146072.1"/>
</dbReference>
<keyword evidence="2" id="KW-0378">Hydrolase</keyword>